<protein>
    <submittedName>
        <fullName evidence="1">Uncharacterized protein</fullName>
    </submittedName>
</protein>
<evidence type="ECO:0000313" key="1">
    <source>
        <dbReference type="EMBL" id="GAA1697344.1"/>
    </source>
</evidence>
<evidence type="ECO:0000313" key="2">
    <source>
        <dbReference type="Proteomes" id="UP001500280"/>
    </source>
</evidence>
<gene>
    <name evidence="1" type="ORF">GCM10009745_49430</name>
</gene>
<name>A0ABN2I289_9ACTN</name>
<dbReference type="Proteomes" id="UP001500280">
    <property type="component" value="Unassembled WGS sequence"/>
</dbReference>
<keyword evidence="2" id="KW-1185">Reference proteome</keyword>
<sequence length="202" mass="21770">MKRYGVVAGAVSGVAALAGAGALFLGGALQSNAAQQNVAVTQKAESISFVVRHFEKMSNGKYISHAKLPKTWKESKIAPHETRFDDTANGRMIRFNTWIGPSSTRSQLDRKIRSLKGTPGLKIVAKATVKGRSTVGNYPMTVSTVVYTYKSGQTTRWVATRYAEIKGGNVEFTVAGVPSQSKVLSNVLETATRTIYLTPTAK</sequence>
<dbReference type="RefSeq" id="WP_344156477.1">
    <property type="nucleotide sequence ID" value="NZ_BAAANF010000017.1"/>
</dbReference>
<proteinExistence type="predicted"/>
<accession>A0ABN2I289</accession>
<comment type="caution">
    <text evidence="1">The sequence shown here is derived from an EMBL/GenBank/DDBJ whole genome shotgun (WGS) entry which is preliminary data.</text>
</comment>
<organism evidence="1 2">
    <name type="scientific">Kribbella yunnanensis</name>
    <dbReference type="NCBI Taxonomy" id="190194"/>
    <lineage>
        <taxon>Bacteria</taxon>
        <taxon>Bacillati</taxon>
        <taxon>Actinomycetota</taxon>
        <taxon>Actinomycetes</taxon>
        <taxon>Propionibacteriales</taxon>
        <taxon>Kribbellaceae</taxon>
        <taxon>Kribbella</taxon>
    </lineage>
</organism>
<dbReference type="EMBL" id="BAAANF010000017">
    <property type="protein sequence ID" value="GAA1697344.1"/>
    <property type="molecule type" value="Genomic_DNA"/>
</dbReference>
<reference evidence="1 2" key="1">
    <citation type="journal article" date="2019" name="Int. J. Syst. Evol. Microbiol.">
        <title>The Global Catalogue of Microorganisms (GCM) 10K type strain sequencing project: providing services to taxonomists for standard genome sequencing and annotation.</title>
        <authorList>
            <consortium name="The Broad Institute Genomics Platform"/>
            <consortium name="The Broad Institute Genome Sequencing Center for Infectious Disease"/>
            <person name="Wu L."/>
            <person name="Ma J."/>
        </authorList>
    </citation>
    <scope>NUCLEOTIDE SEQUENCE [LARGE SCALE GENOMIC DNA]</scope>
    <source>
        <strain evidence="1 2">JCM 14307</strain>
    </source>
</reference>